<organism evidence="2 3">
    <name type="scientific">Aspergillus steynii IBT 23096</name>
    <dbReference type="NCBI Taxonomy" id="1392250"/>
    <lineage>
        <taxon>Eukaryota</taxon>
        <taxon>Fungi</taxon>
        <taxon>Dikarya</taxon>
        <taxon>Ascomycota</taxon>
        <taxon>Pezizomycotina</taxon>
        <taxon>Eurotiomycetes</taxon>
        <taxon>Eurotiomycetidae</taxon>
        <taxon>Eurotiales</taxon>
        <taxon>Aspergillaceae</taxon>
        <taxon>Aspergillus</taxon>
        <taxon>Aspergillus subgen. Circumdati</taxon>
    </lineage>
</organism>
<proteinExistence type="predicted"/>
<gene>
    <name evidence="2" type="ORF">P170DRAFT_475651</name>
</gene>
<dbReference type="VEuPathDB" id="FungiDB:P170DRAFT_475651"/>
<feature type="signal peptide" evidence="1">
    <location>
        <begin position="1"/>
        <end position="16"/>
    </location>
</feature>
<dbReference type="SUPFAM" id="SSF54427">
    <property type="entry name" value="NTF2-like"/>
    <property type="match status" value="1"/>
</dbReference>
<evidence type="ECO:0000313" key="2">
    <source>
        <dbReference type="EMBL" id="PLB49354.1"/>
    </source>
</evidence>
<dbReference type="Gene3D" id="3.10.450.50">
    <property type="match status" value="1"/>
</dbReference>
<dbReference type="EMBL" id="MSFO01000004">
    <property type="protein sequence ID" value="PLB49354.1"/>
    <property type="molecule type" value="Genomic_DNA"/>
</dbReference>
<comment type="caution">
    <text evidence="2">The sequence shown here is derived from an EMBL/GenBank/DDBJ whole genome shotgun (WGS) entry which is preliminary data.</text>
</comment>
<name>A0A2I2G903_9EURO</name>
<dbReference type="InterPro" id="IPR032710">
    <property type="entry name" value="NTF2-like_dom_sf"/>
</dbReference>
<accession>A0A2I2G903</accession>
<evidence type="ECO:0000256" key="1">
    <source>
        <dbReference type="SAM" id="SignalP"/>
    </source>
</evidence>
<feature type="chain" id="PRO_5014126846" evidence="1">
    <location>
        <begin position="17"/>
        <end position="158"/>
    </location>
</feature>
<reference evidence="2 3" key="1">
    <citation type="submission" date="2016-12" db="EMBL/GenBank/DDBJ databases">
        <title>The genomes of Aspergillus section Nigri reveals drivers in fungal speciation.</title>
        <authorList>
            <consortium name="DOE Joint Genome Institute"/>
            <person name="Vesth T.C."/>
            <person name="Nybo J."/>
            <person name="Theobald S."/>
            <person name="Brandl J."/>
            <person name="Frisvad J.C."/>
            <person name="Nielsen K.F."/>
            <person name="Lyhne E.K."/>
            <person name="Kogle M.E."/>
            <person name="Kuo A."/>
            <person name="Riley R."/>
            <person name="Clum A."/>
            <person name="Nolan M."/>
            <person name="Lipzen A."/>
            <person name="Salamov A."/>
            <person name="Henrissat B."/>
            <person name="Wiebenga A."/>
            <person name="De Vries R.P."/>
            <person name="Grigoriev I.V."/>
            <person name="Mortensen U.H."/>
            <person name="Andersen M.R."/>
            <person name="Baker S.E."/>
        </authorList>
    </citation>
    <scope>NUCLEOTIDE SEQUENCE [LARGE SCALE GENOMIC DNA]</scope>
    <source>
        <strain evidence="2 3">IBT 23096</strain>
    </source>
</reference>
<dbReference type="GeneID" id="36560979"/>
<keyword evidence="1" id="KW-0732">Signal</keyword>
<evidence type="ECO:0000313" key="3">
    <source>
        <dbReference type="Proteomes" id="UP000234275"/>
    </source>
</evidence>
<protein>
    <submittedName>
        <fullName evidence="2">SnoaL-like polyketide cyclase family protein</fullName>
    </submittedName>
</protein>
<dbReference type="RefSeq" id="XP_024704656.1">
    <property type="nucleotide sequence ID" value="XM_024853281.1"/>
</dbReference>
<keyword evidence="3" id="KW-1185">Reference proteome</keyword>
<dbReference type="OrthoDB" id="2820488at2759"/>
<sequence>MHFNLPLAFLAPLALALTLSHRSYANTTPLSNTHSSLLSEQHIVLTEFSRVFYTEKNVPLAFNTYVSESYFQHNPNILDGREAAIDALSPLFATPGAEFQIINLFVGEGFGLVHVRAITPGQNDSSVMDLYRFRGVEIVEHWDVGQVVTEGVNPHPFF</sequence>
<dbReference type="Proteomes" id="UP000234275">
    <property type="component" value="Unassembled WGS sequence"/>
</dbReference>
<dbReference type="AlphaFoldDB" id="A0A2I2G903"/>